<name>A0AAD3P581_NEPGR</name>
<accession>A0AAD3P581</accession>
<comment type="similarity">
    <text evidence="1">Belongs to the peptidase A1 family.</text>
</comment>
<dbReference type="EMBL" id="BSYO01000001">
    <property type="protein sequence ID" value="GMG99652.1"/>
    <property type="molecule type" value="Genomic_DNA"/>
</dbReference>
<dbReference type="PANTHER" id="PTHR47967">
    <property type="entry name" value="OS07G0603500 PROTEIN-RELATED"/>
    <property type="match status" value="1"/>
</dbReference>
<evidence type="ECO:0000256" key="2">
    <source>
        <dbReference type="ARBA" id="ARBA00022670"/>
    </source>
</evidence>
<keyword evidence="3" id="KW-0064">Aspartyl protease</keyword>
<evidence type="ECO:0000313" key="7">
    <source>
        <dbReference type="EMBL" id="GMG99652.1"/>
    </source>
</evidence>
<evidence type="ECO:0000313" key="8">
    <source>
        <dbReference type="Proteomes" id="UP001279734"/>
    </source>
</evidence>
<dbReference type="Gene3D" id="2.40.70.10">
    <property type="entry name" value="Acid Proteases"/>
    <property type="match status" value="2"/>
</dbReference>
<dbReference type="InterPro" id="IPR032861">
    <property type="entry name" value="TAXi_N"/>
</dbReference>
<dbReference type="GO" id="GO:0005576">
    <property type="term" value="C:extracellular region"/>
    <property type="evidence" value="ECO:0007669"/>
    <property type="project" value="TreeGrafter"/>
</dbReference>
<keyword evidence="2" id="KW-0645">Protease</keyword>
<keyword evidence="8" id="KW-1185">Reference proteome</keyword>
<reference evidence="7" key="1">
    <citation type="submission" date="2023-05" db="EMBL/GenBank/DDBJ databases">
        <title>Nepenthes gracilis genome sequencing.</title>
        <authorList>
            <person name="Fukushima K."/>
        </authorList>
    </citation>
    <scope>NUCLEOTIDE SEQUENCE</scope>
    <source>
        <strain evidence="7">SING2019-196</strain>
    </source>
</reference>
<evidence type="ECO:0000256" key="1">
    <source>
        <dbReference type="ARBA" id="ARBA00007447"/>
    </source>
</evidence>
<keyword evidence="5" id="KW-0325">Glycoprotein</keyword>
<dbReference type="GO" id="GO:0006508">
    <property type="term" value="P:proteolysis"/>
    <property type="evidence" value="ECO:0007669"/>
    <property type="project" value="UniProtKB-KW"/>
</dbReference>
<dbReference type="Pfam" id="PF14543">
    <property type="entry name" value="TAXi_N"/>
    <property type="match status" value="1"/>
</dbReference>
<dbReference type="PROSITE" id="PS51767">
    <property type="entry name" value="PEPTIDASE_A1"/>
    <property type="match status" value="1"/>
</dbReference>
<dbReference type="InterPro" id="IPR033121">
    <property type="entry name" value="PEPTIDASE_A1"/>
</dbReference>
<evidence type="ECO:0000256" key="3">
    <source>
        <dbReference type="ARBA" id="ARBA00022750"/>
    </source>
</evidence>
<dbReference type="InterPro" id="IPR032799">
    <property type="entry name" value="TAXi_C"/>
</dbReference>
<evidence type="ECO:0000259" key="6">
    <source>
        <dbReference type="PROSITE" id="PS51767"/>
    </source>
</evidence>
<proteinExistence type="inferred from homology"/>
<dbReference type="InterPro" id="IPR021109">
    <property type="entry name" value="Peptidase_aspartic_dom_sf"/>
</dbReference>
<evidence type="ECO:0000256" key="4">
    <source>
        <dbReference type="ARBA" id="ARBA00022801"/>
    </source>
</evidence>
<dbReference type="GO" id="GO:0004190">
    <property type="term" value="F:aspartic-type endopeptidase activity"/>
    <property type="evidence" value="ECO:0007669"/>
    <property type="project" value="UniProtKB-KW"/>
</dbReference>
<dbReference type="CDD" id="cd05476">
    <property type="entry name" value="pepsin_A_like_plant"/>
    <property type="match status" value="1"/>
</dbReference>
<comment type="caution">
    <text evidence="7">The sequence shown here is derived from an EMBL/GenBank/DDBJ whole genome shotgun (WGS) entry which is preliminary data.</text>
</comment>
<dbReference type="SUPFAM" id="SSF50630">
    <property type="entry name" value="Acid proteases"/>
    <property type="match status" value="1"/>
</dbReference>
<dbReference type="AlphaFoldDB" id="A0AAD3P581"/>
<dbReference type="InterPro" id="IPR034161">
    <property type="entry name" value="Pepsin-like_plant"/>
</dbReference>
<evidence type="ECO:0000256" key="5">
    <source>
        <dbReference type="ARBA" id="ARBA00023180"/>
    </source>
</evidence>
<dbReference type="Pfam" id="PF14541">
    <property type="entry name" value="TAXi_C"/>
    <property type="match status" value="1"/>
</dbReference>
<keyword evidence="4" id="KW-0378">Hydrolase</keyword>
<protein>
    <recommendedName>
        <fullName evidence="6">Peptidase A1 domain-containing protein</fullName>
    </recommendedName>
</protein>
<feature type="domain" description="Peptidase A1" evidence="6">
    <location>
        <begin position="92"/>
        <end position="434"/>
    </location>
</feature>
<dbReference type="Proteomes" id="UP001279734">
    <property type="component" value="Unassembled WGS sequence"/>
</dbReference>
<sequence>MNRIIIYLFYSLLCASTNGIHGFRVKLLRRDLVDTRLFPKNITLEERYKRFAELSDARILQLRSITGGKNASGGSTPDMVKPQVHVFFSNVAVVQVAVGIPPYHTYLILDSGSDLTWVQCVGCHNCFPIKNGPFNYKQSSTFDTVKPGERFCELAEQNLCIYIRKYGASECIGILGYETFTFTSDDGSTESHPNVVFGCALETENIALGEGGEENPISGIMGLGMGDQSILKQQSGLTKGRFSYCLPPWFAGSDAHSFLSFGDDAQIAGTDVIVVPLVLPHYHLHLLDISIGGQRLGIDPKLFELKPDGSGGFLIDSGTGFSRLITPAYDAVKNGVVRHFQQLGIQPVPEPTGQVGLCYALPIQAPLGAFMTFHMVGADLDVGFGSVFMYAEGKTEMCMGILPVAAPGPNLLGAMQQANYRFLYDTVASTLSYTREICVPTTS</sequence>
<gene>
    <name evidence="7" type="ORF">Nepgr_001492</name>
</gene>
<organism evidence="7 8">
    <name type="scientific">Nepenthes gracilis</name>
    <name type="common">Slender pitcher plant</name>
    <dbReference type="NCBI Taxonomy" id="150966"/>
    <lineage>
        <taxon>Eukaryota</taxon>
        <taxon>Viridiplantae</taxon>
        <taxon>Streptophyta</taxon>
        <taxon>Embryophyta</taxon>
        <taxon>Tracheophyta</taxon>
        <taxon>Spermatophyta</taxon>
        <taxon>Magnoliopsida</taxon>
        <taxon>eudicotyledons</taxon>
        <taxon>Gunneridae</taxon>
        <taxon>Pentapetalae</taxon>
        <taxon>Caryophyllales</taxon>
        <taxon>Nepenthaceae</taxon>
        <taxon>Nepenthes</taxon>
    </lineage>
</organism>
<dbReference type="PANTHER" id="PTHR47967:SF123">
    <property type="entry name" value="ASPARTIC PROTEINASE NEPENTHESIN-1-LIKE"/>
    <property type="match status" value="1"/>
</dbReference>
<dbReference type="InterPro" id="IPR051708">
    <property type="entry name" value="Plant_Aspart_Prot_A1"/>
</dbReference>